<accession>A0A9P5U3P9</accession>
<name>A0A9P5U3P9_9AGAR</name>
<keyword evidence="2" id="KW-1185">Reference proteome</keyword>
<comment type="caution">
    <text evidence="1">The sequence shown here is derived from an EMBL/GenBank/DDBJ whole genome shotgun (WGS) entry which is preliminary data.</text>
</comment>
<reference evidence="1" key="1">
    <citation type="submission" date="2020-11" db="EMBL/GenBank/DDBJ databases">
        <authorList>
            <consortium name="DOE Joint Genome Institute"/>
            <person name="Ahrendt S."/>
            <person name="Riley R."/>
            <person name="Andreopoulos W."/>
            <person name="Labutti K."/>
            <person name="Pangilinan J."/>
            <person name="Ruiz-Duenas F.J."/>
            <person name="Barrasa J.M."/>
            <person name="Sanchez-Garcia M."/>
            <person name="Camarero S."/>
            <person name="Miyauchi S."/>
            <person name="Serrano A."/>
            <person name="Linde D."/>
            <person name="Babiker R."/>
            <person name="Drula E."/>
            <person name="Ayuso-Fernandez I."/>
            <person name="Pacheco R."/>
            <person name="Padilla G."/>
            <person name="Ferreira P."/>
            <person name="Barriuso J."/>
            <person name="Kellner H."/>
            <person name="Castanera R."/>
            <person name="Alfaro M."/>
            <person name="Ramirez L."/>
            <person name="Pisabarro A.G."/>
            <person name="Kuo A."/>
            <person name="Tritt A."/>
            <person name="Lipzen A."/>
            <person name="He G."/>
            <person name="Yan M."/>
            <person name="Ng V."/>
            <person name="Cullen D."/>
            <person name="Martin F."/>
            <person name="Rosso M.-N."/>
            <person name="Henrissat B."/>
            <person name="Hibbett D."/>
            <person name="Martinez A.T."/>
            <person name="Grigoriev I.V."/>
        </authorList>
    </citation>
    <scope>NUCLEOTIDE SEQUENCE</scope>
    <source>
        <strain evidence="1">AH 40177</strain>
    </source>
</reference>
<gene>
    <name evidence="1" type="ORF">BDP27DRAFT_206314</name>
</gene>
<sequence>MVMGYLERLTVFVWDFRHESSRSLCMNANQELQLLRILSGIPSVERLVLAGNLKCLAPQARINDHSFETCWNMPNIQDLTLIGDVWSSPSTASALQHMLKQSIQLKRLQIPIEATSVCKLVLPSLCTLSLFLQPDTIAINLMKQWYVFFENNPLVEDLWCNPSLT</sequence>
<dbReference type="Proteomes" id="UP000772434">
    <property type="component" value="Unassembled WGS sequence"/>
</dbReference>
<organism evidence="1 2">
    <name type="scientific">Rhodocollybia butyracea</name>
    <dbReference type="NCBI Taxonomy" id="206335"/>
    <lineage>
        <taxon>Eukaryota</taxon>
        <taxon>Fungi</taxon>
        <taxon>Dikarya</taxon>
        <taxon>Basidiomycota</taxon>
        <taxon>Agaricomycotina</taxon>
        <taxon>Agaricomycetes</taxon>
        <taxon>Agaricomycetidae</taxon>
        <taxon>Agaricales</taxon>
        <taxon>Marasmiineae</taxon>
        <taxon>Omphalotaceae</taxon>
        <taxon>Rhodocollybia</taxon>
    </lineage>
</organism>
<dbReference type="EMBL" id="JADNRY010000134">
    <property type="protein sequence ID" value="KAF9063948.1"/>
    <property type="molecule type" value="Genomic_DNA"/>
</dbReference>
<proteinExistence type="predicted"/>
<evidence type="ECO:0000313" key="1">
    <source>
        <dbReference type="EMBL" id="KAF9063948.1"/>
    </source>
</evidence>
<protein>
    <submittedName>
        <fullName evidence="1">Uncharacterized protein</fullName>
    </submittedName>
</protein>
<dbReference type="AlphaFoldDB" id="A0A9P5U3P9"/>
<evidence type="ECO:0000313" key="2">
    <source>
        <dbReference type="Proteomes" id="UP000772434"/>
    </source>
</evidence>
<dbReference type="OrthoDB" id="3249214at2759"/>